<evidence type="ECO:0000313" key="3">
    <source>
        <dbReference type="Proteomes" id="UP001303373"/>
    </source>
</evidence>
<evidence type="ECO:0000313" key="2">
    <source>
        <dbReference type="EMBL" id="WPH04144.1"/>
    </source>
</evidence>
<feature type="domain" description="AB hydrolase-1" evidence="1">
    <location>
        <begin position="89"/>
        <end position="364"/>
    </location>
</feature>
<dbReference type="Proteomes" id="UP001303373">
    <property type="component" value="Chromosome 12"/>
</dbReference>
<dbReference type="InterPro" id="IPR000073">
    <property type="entry name" value="AB_hydrolase_1"/>
</dbReference>
<proteinExistence type="predicted"/>
<dbReference type="Pfam" id="PF12697">
    <property type="entry name" value="Abhydrolase_6"/>
    <property type="match status" value="1"/>
</dbReference>
<keyword evidence="3" id="KW-1185">Reference proteome</keyword>
<dbReference type="SUPFAM" id="SSF53474">
    <property type="entry name" value="alpha/beta-Hydrolases"/>
    <property type="match status" value="1"/>
</dbReference>
<dbReference type="InterPro" id="IPR029058">
    <property type="entry name" value="AB_hydrolase_fold"/>
</dbReference>
<dbReference type="AlphaFoldDB" id="A0AAQ3M9I9"/>
<sequence length="421" mass="47947">MSSTKFITKTHVFPGQHIRQFAGATRYKEEDTQHLAAKQYIPIRIDHVPGIGITIIGAPAISFPKEMYEPLWDEMLAQWTHQEFYISSIWAVDPCNQGESGVLNEITQGDEPTWVDFARDLLQLINGFRNEFPLPIIGIGHSMGAVALLELSHLHPRLFASLCLFDPVIGDVHNLGPTLIHASSVRRDLWASREEAEKDFKSSKSVQKWDDRVLRRWLVHGLRETPTRLYPQPGGITLQTTKANESWSYGRNWFEPRPWPHSTPTLRMRAKYHDQQASMDRTHSFYRSEMDIVWSDLPHLNPGCLYILPDQGPMSRKSYTDAKINRTGTGSGGSGGKRENRVSHISVRDTGHLLPFEKPVECAGAVVGWLTRDLKIWIEMRELERTERDDKSEDGVSLSKKWVDEAKACFENGRAGLRAKL</sequence>
<protein>
    <recommendedName>
        <fullName evidence="1">AB hydrolase-1 domain-containing protein</fullName>
    </recommendedName>
</protein>
<accession>A0AAQ3M9I9</accession>
<name>A0AAQ3M9I9_9PEZI</name>
<dbReference type="EMBL" id="CP138591">
    <property type="protein sequence ID" value="WPH04144.1"/>
    <property type="molecule type" value="Genomic_DNA"/>
</dbReference>
<dbReference type="Gene3D" id="3.40.50.1820">
    <property type="entry name" value="alpha/beta hydrolase"/>
    <property type="match status" value="1"/>
</dbReference>
<reference evidence="2 3" key="1">
    <citation type="submission" date="2023-11" db="EMBL/GenBank/DDBJ databases">
        <title>An acidophilic fungus is an integral part of prey digestion in a carnivorous sundew plant.</title>
        <authorList>
            <person name="Tsai I.J."/>
        </authorList>
    </citation>
    <scope>NUCLEOTIDE SEQUENCE [LARGE SCALE GENOMIC DNA]</scope>
    <source>
        <strain evidence="2">169a</strain>
    </source>
</reference>
<evidence type="ECO:0000259" key="1">
    <source>
        <dbReference type="Pfam" id="PF12697"/>
    </source>
</evidence>
<gene>
    <name evidence="2" type="ORF">R9X50_00703000</name>
</gene>
<organism evidence="2 3">
    <name type="scientific">Acrodontium crateriforme</name>
    <dbReference type="NCBI Taxonomy" id="150365"/>
    <lineage>
        <taxon>Eukaryota</taxon>
        <taxon>Fungi</taxon>
        <taxon>Dikarya</taxon>
        <taxon>Ascomycota</taxon>
        <taxon>Pezizomycotina</taxon>
        <taxon>Dothideomycetes</taxon>
        <taxon>Dothideomycetidae</taxon>
        <taxon>Mycosphaerellales</taxon>
        <taxon>Teratosphaeriaceae</taxon>
        <taxon>Acrodontium</taxon>
    </lineage>
</organism>